<sequence length="58" mass="5653">MRHFMGAGALALLLAGCGAPSGPGISDGGVAVSANSGTGPEYERGDPCKGVVPQMCAY</sequence>
<reference evidence="1 2" key="1">
    <citation type="submission" date="2016-11" db="EMBL/GenBank/DDBJ databases">
        <authorList>
            <person name="Jaros S."/>
            <person name="Januszkiewicz K."/>
            <person name="Wedrychowicz H."/>
        </authorList>
    </citation>
    <scope>NUCLEOTIDE SEQUENCE [LARGE SCALE GENOMIC DNA]</scope>
    <source>
        <strain evidence="1 2">DSM 26892</strain>
    </source>
</reference>
<dbReference type="AlphaFoldDB" id="A0A1M6FPM9"/>
<dbReference type="STRING" id="313368.SAMN04488012_10428"/>
<evidence type="ECO:0000313" key="1">
    <source>
        <dbReference type="EMBL" id="SHI99625.1"/>
    </source>
</evidence>
<evidence type="ECO:0000313" key="2">
    <source>
        <dbReference type="Proteomes" id="UP000184040"/>
    </source>
</evidence>
<accession>A0A1M6FPM9</accession>
<dbReference type="Proteomes" id="UP000184040">
    <property type="component" value="Unassembled WGS sequence"/>
</dbReference>
<proteinExistence type="predicted"/>
<gene>
    <name evidence="1" type="ORF">SAMN04488012_10428</name>
</gene>
<dbReference type="PROSITE" id="PS51257">
    <property type="entry name" value="PROKAR_LIPOPROTEIN"/>
    <property type="match status" value="1"/>
</dbReference>
<organism evidence="1 2">
    <name type="scientific">Palleronia salina</name>
    <dbReference type="NCBI Taxonomy" id="313368"/>
    <lineage>
        <taxon>Bacteria</taxon>
        <taxon>Pseudomonadati</taxon>
        <taxon>Pseudomonadota</taxon>
        <taxon>Alphaproteobacteria</taxon>
        <taxon>Rhodobacterales</taxon>
        <taxon>Roseobacteraceae</taxon>
        <taxon>Palleronia</taxon>
    </lineage>
</organism>
<keyword evidence="2" id="KW-1185">Reference proteome</keyword>
<protein>
    <submittedName>
        <fullName evidence="1">Uncharacterized protein</fullName>
    </submittedName>
</protein>
<dbReference type="EMBL" id="FQZA01000004">
    <property type="protein sequence ID" value="SHI99625.1"/>
    <property type="molecule type" value="Genomic_DNA"/>
</dbReference>
<name>A0A1M6FPM9_9RHOB</name>